<dbReference type="RefSeq" id="WP_035517150.1">
    <property type="nucleotide sequence ID" value="NZ_KN234775.1"/>
</dbReference>
<dbReference type="PANTHER" id="PTHR33877:SF2">
    <property type="entry name" value="OS07G0170200 PROTEIN"/>
    <property type="match status" value="1"/>
</dbReference>
<dbReference type="eggNOG" id="COG1403">
    <property type="taxonomic scope" value="Bacteria"/>
</dbReference>
<keyword evidence="2" id="KW-0540">Nuclease</keyword>
<organism evidence="2 3">
    <name type="scientific">Pseudohaliea rubra DSM 19751</name>
    <dbReference type="NCBI Taxonomy" id="1265313"/>
    <lineage>
        <taxon>Bacteria</taxon>
        <taxon>Pseudomonadati</taxon>
        <taxon>Pseudomonadota</taxon>
        <taxon>Gammaproteobacteria</taxon>
        <taxon>Cellvibrionales</taxon>
        <taxon>Halieaceae</taxon>
        <taxon>Pseudohaliea</taxon>
    </lineage>
</organism>
<dbReference type="Pfam" id="PF14279">
    <property type="entry name" value="HNH_5"/>
    <property type="match status" value="1"/>
</dbReference>
<gene>
    <name evidence="2" type="ORF">HRUBRA_00532</name>
</gene>
<sequence>MQAILKLDLAGQPRGWMTLHEAITAYARGAVVYGIGDLLPPVFGGIQRLSGERSFIELQPIVALDGRVTQGFTPPLCNRTLFRRDDHRCLYCGNRFSRGELTRDHVLPVSRGGSDRWENVVAACRRCNWQKDNQTPEEAHMPLLAIPFRPNSYEWHFLAKERILADQMEYLSRQFRAERDWAN</sequence>
<dbReference type="Proteomes" id="UP000029640">
    <property type="component" value="Unassembled WGS sequence"/>
</dbReference>
<proteinExistence type="predicted"/>
<dbReference type="EMBL" id="AUVB01000015">
    <property type="protein sequence ID" value="KGE04855.1"/>
    <property type="molecule type" value="Genomic_DNA"/>
</dbReference>
<dbReference type="InterPro" id="IPR052892">
    <property type="entry name" value="NA-targeting_endonuclease"/>
</dbReference>
<evidence type="ECO:0000259" key="1">
    <source>
        <dbReference type="SMART" id="SM00507"/>
    </source>
</evidence>
<dbReference type="Gene3D" id="1.10.30.50">
    <property type="match status" value="1"/>
</dbReference>
<dbReference type="PATRIC" id="fig|1265313.6.peg.529"/>
<comment type="caution">
    <text evidence="2">The sequence shown here is derived from an EMBL/GenBank/DDBJ whole genome shotgun (WGS) entry which is preliminary data.</text>
</comment>
<dbReference type="HOGENOM" id="CLU_099824_0_0_6"/>
<accession>A0A095VU06</accession>
<dbReference type="STRING" id="1265313.HRUBRA_00532"/>
<dbReference type="PANTHER" id="PTHR33877">
    <property type="entry name" value="SLL1193 PROTEIN"/>
    <property type="match status" value="1"/>
</dbReference>
<dbReference type="OrthoDB" id="9802901at2"/>
<dbReference type="SMART" id="SM00507">
    <property type="entry name" value="HNHc"/>
    <property type="match status" value="1"/>
</dbReference>
<protein>
    <submittedName>
        <fullName evidence="2">HNH endonuclease family protein</fullName>
    </submittedName>
</protein>
<evidence type="ECO:0000313" key="2">
    <source>
        <dbReference type="EMBL" id="KGE04855.1"/>
    </source>
</evidence>
<dbReference type="AlphaFoldDB" id="A0A095VU06"/>
<dbReference type="InterPro" id="IPR003615">
    <property type="entry name" value="HNH_nuc"/>
</dbReference>
<feature type="domain" description="HNH nuclease" evidence="1">
    <location>
        <begin position="76"/>
        <end position="129"/>
    </location>
</feature>
<keyword evidence="3" id="KW-1185">Reference proteome</keyword>
<reference evidence="2 3" key="1">
    <citation type="journal article" date="2014" name="Genome Announc.">
        <title>Genome Sequence of Gammaproteobacterial Pseudohaliea rubra Type Strain DSM 19751, Isolated from Coastal Seawater of the Mediterranean Sea.</title>
        <authorList>
            <person name="Spring S."/>
            <person name="Fiebig A."/>
            <person name="Riedel T."/>
            <person name="Goker M."/>
            <person name="Klenk H.P."/>
        </authorList>
    </citation>
    <scope>NUCLEOTIDE SEQUENCE [LARGE SCALE GENOMIC DNA]</scope>
    <source>
        <strain evidence="2 3">DSM 19751</strain>
    </source>
</reference>
<keyword evidence="2" id="KW-0255">Endonuclease</keyword>
<evidence type="ECO:0000313" key="3">
    <source>
        <dbReference type="Proteomes" id="UP000029640"/>
    </source>
</evidence>
<dbReference type="InterPro" id="IPR029471">
    <property type="entry name" value="HNH_5"/>
</dbReference>
<keyword evidence="2" id="KW-0378">Hydrolase</keyword>
<dbReference type="GO" id="GO:0004519">
    <property type="term" value="F:endonuclease activity"/>
    <property type="evidence" value="ECO:0007669"/>
    <property type="project" value="UniProtKB-KW"/>
</dbReference>
<dbReference type="CDD" id="cd00085">
    <property type="entry name" value="HNHc"/>
    <property type="match status" value="1"/>
</dbReference>
<name>A0A095VU06_9GAMM</name>